<comment type="function">
    <text evidence="6">RNaseP catalyzes the removal of the 5'-leader sequence from pre-tRNA to produce the mature 5'-terminus. It can also cleave other RNA substrates such as 4.5S RNA. The protein component plays an auxiliary but essential role in vivo by binding to the 5'-leader sequence and broadening the substrate specificity of the ribozyme.</text>
</comment>
<evidence type="ECO:0000313" key="8">
    <source>
        <dbReference type="EMBL" id="APG62394.1"/>
    </source>
</evidence>
<dbReference type="GO" id="GO:0000049">
    <property type="term" value="F:tRNA binding"/>
    <property type="evidence" value="ECO:0007669"/>
    <property type="project" value="UniProtKB-UniRule"/>
</dbReference>
<proteinExistence type="inferred from homology"/>
<keyword evidence="9" id="KW-1185">Reference proteome</keyword>
<dbReference type="Proteomes" id="UP000242561">
    <property type="component" value="Chromosome"/>
</dbReference>
<reference evidence="8 9" key="1">
    <citation type="submission" date="2016-11" db="EMBL/GenBank/DDBJ databases">
        <title>Sphingorhabdus sp. LPB0140, isolated from marine environment.</title>
        <authorList>
            <person name="Kim E."/>
            <person name="Yi H."/>
        </authorList>
    </citation>
    <scope>NUCLEOTIDE SEQUENCE [LARGE SCALE GENOMIC DNA]</scope>
    <source>
        <strain evidence="8 9">LPB0140</strain>
    </source>
</reference>
<dbReference type="SUPFAM" id="SSF54211">
    <property type="entry name" value="Ribosomal protein S5 domain 2-like"/>
    <property type="match status" value="1"/>
</dbReference>
<evidence type="ECO:0000256" key="6">
    <source>
        <dbReference type="HAMAP-Rule" id="MF_00227"/>
    </source>
</evidence>
<accession>A0A1L3JB82</accession>
<keyword evidence="3 6" id="KW-0255">Endonuclease</keyword>
<dbReference type="Gene3D" id="3.30.230.10">
    <property type="match status" value="1"/>
</dbReference>
<dbReference type="Pfam" id="PF00825">
    <property type="entry name" value="Ribonuclease_P"/>
    <property type="match status" value="1"/>
</dbReference>
<organism evidence="8 9">
    <name type="scientific">Sphingorhabdus lutea</name>
    <dbReference type="NCBI Taxonomy" id="1913578"/>
    <lineage>
        <taxon>Bacteria</taxon>
        <taxon>Pseudomonadati</taxon>
        <taxon>Pseudomonadota</taxon>
        <taxon>Alphaproteobacteria</taxon>
        <taxon>Sphingomonadales</taxon>
        <taxon>Sphingomonadaceae</taxon>
        <taxon>Sphingorhabdus</taxon>
    </lineage>
</organism>
<dbReference type="EMBL" id="CP018154">
    <property type="protein sequence ID" value="APG62394.1"/>
    <property type="molecule type" value="Genomic_DNA"/>
</dbReference>
<keyword evidence="1 6" id="KW-0819">tRNA processing</keyword>
<gene>
    <name evidence="6" type="primary">rnpA</name>
    <name evidence="8" type="ORF">LPB140_05835</name>
</gene>
<evidence type="ECO:0000313" key="9">
    <source>
        <dbReference type="Proteomes" id="UP000242561"/>
    </source>
</evidence>
<comment type="subunit">
    <text evidence="6">Consists of a catalytic RNA component (M1 or rnpB) and a protein subunit.</text>
</comment>
<keyword evidence="4 6" id="KW-0378">Hydrolase</keyword>
<protein>
    <recommendedName>
        <fullName evidence="6 7">Ribonuclease P protein component</fullName>
        <shortName evidence="6">RNase P protein</shortName>
        <shortName evidence="6">RNaseP protein</shortName>
        <ecNumber evidence="6 7">3.1.26.5</ecNumber>
    </recommendedName>
    <alternativeName>
        <fullName evidence="6">Protein C5</fullName>
    </alternativeName>
</protein>
<dbReference type="GO" id="GO:0004526">
    <property type="term" value="F:ribonuclease P activity"/>
    <property type="evidence" value="ECO:0007669"/>
    <property type="project" value="UniProtKB-UniRule"/>
</dbReference>
<name>A0A1L3JB82_9SPHN</name>
<evidence type="ECO:0000256" key="3">
    <source>
        <dbReference type="ARBA" id="ARBA00022759"/>
    </source>
</evidence>
<dbReference type="AlphaFoldDB" id="A0A1L3JB82"/>
<dbReference type="EC" id="3.1.26.5" evidence="6 7"/>
<dbReference type="PANTHER" id="PTHR33992">
    <property type="entry name" value="RIBONUCLEASE P PROTEIN COMPONENT"/>
    <property type="match status" value="1"/>
</dbReference>
<dbReference type="STRING" id="1913578.LPB140_05835"/>
<dbReference type="GO" id="GO:0001682">
    <property type="term" value="P:tRNA 5'-leader removal"/>
    <property type="evidence" value="ECO:0007669"/>
    <property type="project" value="UniProtKB-UniRule"/>
</dbReference>
<dbReference type="InterPro" id="IPR020568">
    <property type="entry name" value="Ribosomal_Su5_D2-typ_SF"/>
</dbReference>
<evidence type="ECO:0000256" key="4">
    <source>
        <dbReference type="ARBA" id="ARBA00022801"/>
    </source>
</evidence>
<evidence type="ECO:0000256" key="1">
    <source>
        <dbReference type="ARBA" id="ARBA00022694"/>
    </source>
</evidence>
<dbReference type="PANTHER" id="PTHR33992:SF1">
    <property type="entry name" value="RIBONUCLEASE P PROTEIN COMPONENT"/>
    <property type="match status" value="1"/>
</dbReference>
<dbReference type="InterPro" id="IPR000100">
    <property type="entry name" value="RNase_P"/>
</dbReference>
<sequence>MKQIAENKSADIESKIMAAAPYDAPYEMIKKRPDFIKANRGMKYVTPAFILLVLYRGHHAPKRIGYTVTKKTGNAVARNRIKRRFRALCHEILPHHGMAHCDHIMIGRKEALTRDFTQMANEMRTALAYIARKSAKKTQKIYVKAADKIDESQNG</sequence>
<keyword evidence="5 6" id="KW-0694">RNA-binding</keyword>
<dbReference type="GO" id="GO:0030677">
    <property type="term" value="C:ribonuclease P complex"/>
    <property type="evidence" value="ECO:0007669"/>
    <property type="project" value="TreeGrafter"/>
</dbReference>
<comment type="similarity">
    <text evidence="6">Belongs to the RnpA family.</text>
</comment>
<dbReference type="HAMAP" id="MF_00227">
    <property type="entry name" value="RNase_P"/>
    <property type="match status" value="1"/>
</dbReference>
<evidence type="ECO:0000256" key="5">
    <source>
        <dbReference type="ARBA" id="ARBA00022884"/>
    </source>
</evidence>
<evidence type="ECO:0000256" key="2">
    <source>
        <dbReference type="ARBA" id="ARBA00022722"/>
    </source>
</evidence>
<dbReference type="InterPro" id="IPR014721">
    <property type="entry name" value="Ribsml_uS5_D2-typ_fold_subgr"/>
</dbReference>
<dbReference type="RefSeq" id="WP_232223468.1">
    <property type="nucleotide sequence ID" value="NZ_CP018154.1"/>
</dbReference>
<keyword evidence="2 6" id="KW-0540">Nuclease</keyword>
<evidence type="ECO:0000256" key="7">
    <source>
        <dbReference type="NCBIfam" id="TIGR00188"/>
    </source>
</evidence>
<comment type="catalytic activity">
    <reaction evidence="6">
        <text>Endonucleolytic cleavage of RNA, removing 5'-extranucleotides from tRNA precursor.</text>
        <dbReference type="EC" id="3.1.26.5"/>
    </reaction>
</comment>
<dbReference type="GO" id="GO:0042781">
    <property type="term" value="F:3'-tRNA processing endoribonuclease activity"/>
    <property type="evidence" value="ECO:0007669"/>
    <property type="project" value="TreeGrafter"/>
</dbReference>
<dbReference type="NCBIfam" id="TIGR00188">
    <property type="entry name" value="rnpA"/>
    <property type="match status" value="1"/>
</dbReference>
<dbReference type="KEGG" id="sphl:LPB140_05835"/>